<organism evidence="2 3">
    <name type="scientific">Flavisolibacter tropicus</name>
    <dbReference type="NCBI Taxonomy" id="1492898"/>
    <lineage>
        <taxon>Bacteria</taxon>
        <taxon>Pseudomonadati</taxon>
        <taxon>Bacteroidota</taxon>
        <taxon>Chitinophagia</taxon>
        <taxon>Chitinophagales</taxon>
        <taxon>Chitinophagaceae</taxon>
        <taxon>Flavisolibacter</taxon>
    </lineage>
</organism>
<feature type="compositionally biased region" description="Basic and acidic residues" evidence="1">
    <location>
        <begin position="74"/>
        <end position="86"/>
    </location>
</feature>
<dbReference type="OrthoDB" id="677920at2"/>
<proteinExistence type="predicted"/>
<protein>
    <recommendedName>
        <fullName evidence="4">HMA domain-containing protein</fullName>
    </recommendedName>
</protein>
<feature type="region of interest" description="Disordered" evidence="1">
    <location>
        <begin position="62"/>
        <end position="86"/>
    </location>
</feature>
<accession>A0A172U097</accession>
<dbReference type="RefSeq" id="WP_066407841.1">
    <property type="nucleotide sequence ID" value="NZ_CP011390.1"/>
</dbReference>
<reference evidence="3" key="1">
    <citation type="submission" date="2015-01" db="EMBL/GenBank/DDBJ databases">
        <title>Flavisolibacter sp./LCS9/ whole genome sequencing.</title>
        <authorList>
            <person name="Kim M.K."/>
            <person name="Srinivasan S."/>
            <person name="Lee J.-J."/>
        </authorList>
    </citation>
    <scope>NUCLEOTIDE SEQUENCE [LARGE SCALE GENOMIC DNA]</scope>
    <source>
        <strain evidence="3">LCS9</strain>
    </source>
</reference>
<keyword evidence="3" id="KW-1185">Reference proteome</keyword>
<dbReference type="Proteomes" id="UP000077177">
    <property type="component" value="Chromosome"/>
</dbReference>
<evidence type="ECO:0000313" key="3">
    <source>
        <dbReference type="Proteomes" id="UP000077177"/>
    </source>
</evidence>
<evidence type="ECO:0000256" key="1">
    <source>
        <dbReference type="SAM" id="MobiDB-lite"/>
    </source>
</evidence>
<evidence type="ECO:0000313" key="2">
    <source>
        <dbReference type="EMBL" id="ANE52775.1"/>
    </source>
</evidence>
<dbReference type="STRING" id="1492898.SY85_22145"/>
<dbReference type="AlphaFoldDB" id="A0A172U097"/>
<name>A0A172U097_9BACT</name>
<evidence type="ECO:0008006" key="4">
    <source>
        <dbReference type="Google" id="ProtNLM"/>
    </source>
</evidence>
<gene>
    <name evidence="2" type="ORF">SY85_22145</name>
</gene>
<dbReference type="KEGG" id="fla:SY85_22145"/>
<dbReference type="EMBL" id="CP011390">
    <property type="protein sequence ID" value="ANE52775.1"/>
    <property type="molecule type" value="Genomic_DNA"/>
</dbReference>
<sequence length="86" mass="9840">MSTFFFKATELKTDSTRIQECLDSLKREGAIEKWEIDPHSGDPIVAVDTLKISSEELKHRIREGGIDADFSEPPQRRTKDRPQGRP</sequence>
<reference evidence="2 3" key="2">
    <citation type="journal article" date="2016" name="Int. J. Syst. Evol. Microbiol.">
        <title>Flavisolibacter tropicus sp. nov., isolated from tropical soil.</title>
        <authorList>
            <person name="Lee J.J."/>
            <person name="Kang M.S."/>
            <person name="Kim G.S."/>
            <person name="Lee C.S."/>
            <person name="Lim S."/>
            <person name="Lee J."/>
            <person name="Roh S.H."/>
            <person name="Kang H."/>
            <person name="Ha J.M."/>
            <person name="Bae S."/>
            <person name="Jung H.Y."/>
            <person name="Kim M.K."/>
        </authorList>
    </citation>
    <scope>NUCLEOTIDE SEQUENCE [LARGE SCALE GENOMIC DNA]</scope>
    <source>
        <strain evidence="2 3">LCS9</strain>
    </source>
</reference>